<dbReference type="PROSITE" id="PS00107">
    <property type="entry name" value="PROTEIN_KINASE_ATP"/>
    <property type="match status" value="1"/>
</dbReference>
<dbReference type="InterPro" id="IPR045063">
    <property type="entry name" value="Dynamin_N"/>
</dbReference>
<evidence type="ECO:0000256" key="5">
    <source>
        <dbReference type="PROSITE-ProRule" id="PRU10141"/>
    </source>
</evidence>
<dbReference type="PANTHER" id="PTHR26392:SF92">
    <property type="entry name" value="PROTEIN KINASE DOMAIN-CONTAINING PROTEIN"/>
    <property type="match status" value="1"/>
</dbReference>
<dbReference type="SUPFAM" id="SSF52540">
    <property type="entry name" value="P-loop containing nucleoside triphosphate hydrolases"/>
    <property type="match status" value="1"/>
</dbReference>
<dbReference type="InterPro" id="IPR011009">
    <property type="entry name" value="Kinase-like_dom_sf"/>
</dbReference>
<dbReference type="Pfam" id="PF07714">
    <property type="entry name" value="PK_Tyr_Ser-Thr"/>
    <property type="match status" value="1"/>
</dbReference>
<accession>A0ABD3UQ76</accession>
<dbReference type="InterPro" id="IPR008271">
    <property type="entry name" value="Ser/Thr_kinase_AS"/>
</dbReference>
<keyword evidence="2" id="KW-0723">Serine/threonine-protein kinase</keyword>
<keyword evidence="8" id="KW-1185">Reference proteome</keyword>
<evidence type="ECO:0000256" key="4">
    <source>
        <dbReference type="ARBA" id="ARBA00022840"/>
    </source>
</evidence>
<keyword evidence="2" id="KW-0418">Kinase</keyword>
<dbReference type="Gene3D" id="1.10.510.10">
    <property type="entry name" value="Transferase(Phosphotransferase) domain 1"/>
    <property type="match status" value="1"/>
</dbReference>
<dbReference type="SMART" id="SM00220">
    <property type="entry name" value="S_TKc"/>
    <property type="match status" value="1"/>
</dbReference>
<reference evidence="7 8" key="1">
    <citation type="submission" date="2024-11" db="EMBL/GenBank/DDBJ databases">
        <title>Chromosome-level genome assembly of the freshwater bivalve Anodonta woodiana.</title>
        <authorList>
            <person name="Chen X."/>
        </authorList>
    </citation>
    <scope>NUCLEOTIDE SEQUENCE [LARGE SCALE GENOMIC DNA]</scope>
    <source>
        <strain evidence="7">MN2024</strain>
        <tissue evidence="7">Gills</tissue>
    </source>
</reference>
<dbReference type="Proteomes" id="UP001634394">
    <property type="component" value="Unassembled WGS sequence"/>
</dbReference>
<sequence length="1014" mass="115728">MATEQIEWGKGSIRSRDDVLKIPDIKSGFRVLDQCGLSKKGLRSLDDIKKLLVDFLDKNGNISSVQHEEACQQSLTGLQKATEDDKFNREKLVEYYNHVSNFYRSLPKEFQLDLGQIFPDIESNLKRRPEELRTNECTILVAGEIAAGKSSFINLMLGIDILPTSQLPCTATVCEIRRAGDRKEAIVYPKSGDSGKGQHLQPALIDLSSEKGRKTLKDLISQVDDNDDCNIDRVEIYYPFSVLEEGIVIVDTPGIGRGNLTAHYLQRYLKNSFGFIYVINSTNAGGVQKGRLQTLLRQVVNSAGVEGFSPESTMFVVNRWDQIGEQDKEILSREIWNKLQDVYPGLKEDQLFYVSITEAHKAILFGTKLENHTMLQKGLEKLFPDSLRNRLKEYYRWMATVIKRSLYSLKMARVNTAMGKEKMETELDQISKQMDKIQHNAENSVRTLRENFRTEVSMVKTKVLELLRSKEFQVDMMRWTDRDCPRIKDEKKLCREIEDRISDRLAILVNGWESQQCVVRNIKEKVIKFFKRDFQLMEDQLLKVEGVLLGGDTGLVRNLHESMRAQQPATHFMKTKQSKQRKGTKEDVADSVKGLGGAIASAGGIDIKDKSVKSTFKKYVSKEGLEIVLMQEATALFLESLTQSKELDRNIYNFFSRFTKEIDQVAKMMPEFLKADKEMIKLLRGQMQDADRNLKEILPDLLRKGRSLQGSLDIFYVENIMKFDYELGDLDWDRSKPRLGKGSFADVYLAKLIKGMPEPVPVALKVCRDVTVAGNVTDILLEDATLRTLKHDNIIKYYGATYNPKSGRTKVQSNWIMIMEVCEMKLKEVFLNGEEDINPGKFENESSGQMNAMRKMSKYAVQLCSGLGYLHRKGFVHRDLKLENVLVRKDGVVKLTDVGLAKPQVDISATKTGSPVYMAPEVLNPSQPYDYKADIYSLAIVIWEMWYGIDAADHISLSLFGTIEDHVSRGLRPSLSLKTKPGKDIEELICRSWSNNPRERPDISEHEIFFKRFI</sequence>
<feature type="domain" description="Protein kinase" evidence="6">
    <location>
        <begin position="733"/>
        <end position="1010"/>
    </location>
</feature>
<dbReference type="PANTHER" id="PTHR26392">
    <property type="entry name" value="MITOGEN-ACTIVATED PROTEIN KINASE KINASE KINASE 7-RELATED"/>
    <property type="match status" value="1"/>
</dbReference>
<dbReference type="Pfam" id="PF00350">
    <property type="entry name" value="Dynamin_N"/>
    <property type="match status" value="1"/>
</dbReference>
<comment type="similarity">
    <text evidence="1">Belongs to the protein kinase superfamily. TKL Ser/Thr protein kinase family. ROCO subfamily.</text>
</comment>
<keyword evidence="4 5" id="KW-0067">ATP-binding</keyword>
<dbReference type="EMBL" id="JBJQND010000015">
    <property type="protein sequence ID" value="KAL3851674.1"/>
    <property type="molecule type" value="Genomic_DNA"/>
</dbReference>
<dbReference type="AlphaFoldDB" id="A0ABD3UQ76"/>
<name>A0ABD3UQ76_SINWO</name>
<evidence type="ECO:0000313" key="8">
    <source>
        <dbReference type="Proteomes" id="UP001634394"/>
    </source>
</evidence>
<feature type="binding site" evidence="5">
    <location>
        <position position="765"/>
    </location>
    <ligand>
        <name>ATP</name>
        <dbReference type="ChEBI" id="CHEBI:30616"/>
    </ligand>
</feature>
<dbReference type="InterPro" id="IPR017441">
    <property type="entry name" value="Protein_kinase_ATP_BS"/>
</dbReference>
<evidence type="ECO:0000259" key="6">
    <source>
        <dbReference type="PROSITE" id="PS50011"/>
    </source>
</evidence>
<dbReference type="InterPro" id="IPR000719">
    <property type="entry name" value="Prot_kinase_dom"/>
</dbReference>
<evidence type="ECO:0000256" key="2">
    <source>
        <dbReference type="ARBA" id="ARBA00022527"/>
    </source>
</evidence>
<dbReference type="InterPro" id="IPR027417">
    <property type="entry name" value="P-loop_NTPase"/>
</dbReference>
<dbReference type="SUPFAM" id="SSF56112">
    <property type="entry name" value="Protein kinase-like (PK-like)"/>
    <property type="match status" value="1"/>
</dbReference>
<comment type="caution">
    <text evidence="7">The sequence shown here is derived from an EMBL/GenBank/DDBJ whole genome shotgun (WGS) entry which is preliminary data.</text>
</comment>
<keyword evidence="3 5" id="KW-0547">Nucleotide-binding</keyword>
<dbReference type="GO" id="GO:0005524">
    <property type="term" value="F:ATP binding"/>
    <property type="evidence" value="ECO:0007669"/>
    <property type="project" value="UniProtKB-UniRule"/>
</dbReference>
<proteinExistence type="inferred from homology"/>
<dbReference type="PROSITE" id="PS50011">
    <property type="entry name" value="PROTEIN_KINASE_DOM"/>
    <property type="match status" value="1"/>
</dbReference>
<dbReference type="PROSITE" id="PS00108">
    <property type="entry name" value="PROTEIN_KINASE_ST"/>
    <property type="match status" value="1"/>
</dbReference>
<organism evidence="7 8">
    <name type="scientific">Sinanodonta woodiana</name>
    <name type="common">Chinese pond mussel</name>
    <name type="synonym">Anodonta woodiana</name>
    <dbReference type="NCBI Taxonomy" id="1069815"/>
    <lineage>
        <taxon>Eukaryota</taxon>
        <taxon>Metazoa</taxon>
        <taxon>Spiralia</taxon>
        <taxon>Lophotrochozoa</taxon>
        <taxon>Mollusca</taxon>
        <taxon>Bivalvia</taxon>
        <taxon>Autobranchia</taxon>
        <taxon>Heteroconchia</taxon>
        <taxon>Palaeoheterodonta</taxon>
        <taxon>Unionida</taxon>
        <taxon>Unionoidea</taxon>
        <taxon>Unionidae</taxon>
        <taxon>Unioninae</taxon>
        <taxon>Sinanodonta</taxon>
    </lineage>
</organism>
<dbReference type="Gene3D" id="3.40.50.300">
    <property type="entry name" value="P-loop containing nucleotide triphosphate hydrolases"/>
    <property type="match status" value="1"/>
</dbReference>
<evidence type="ECO:0000313" key="7">
    <source>
        <dbReference type="EMBL" id="KAL3851674.1"/>
    </source>
</evidence>
<protein>
    <recommendedName>
        <fullName evidence="6">Protein kinase domain-containing protein</fullName>
    </recommendedName>
</protein>
<gene>
    <name evidence="7" type="ORF">ACJMK2_015401</name>
</gene>
<evidence type="ECO:0000256" key="3">
    <source>
        <dbReference type="ARBA" id="ARBA00022741"/>
    </source>
</evidence>
<dbReference type="InterPro" id="IPR001245">
    <property type="entry name" value="Ser-Thr/Tyr_kinase_cat_dom"/>
</dbReference>
<evidence type="ECO:0000256" key="1">
    <source>
        <dbReference type="ARBA" id="ARBA00008171"/>
    </source>
</evidence>
<keyword evidence="2" id="KW-0808">Transferase</keyword>